<dbReference type="InterPro" id="IPR025209">
    <property type="entry name" value="DUF4209"/>
</dbReference>
<dbReference type="EMBL" id="JAWQEG010001559">
    <property type="protein sequence ID" value="KAK3878369.1"/>
    <property type="molecule type" value="Genomic_DNA"/>
</dbReference>
<gene>
    <name evidence="2" type="ORF">Pcinc_016953</name>
</gene>
<comment type="caution">
    <text evidence="2">The sequence shown here is derived from an EMBL/GenBank/DDBJ whole genome shotgun (WGS) entry which is preliminary data.</text>
</comment>
<evidence type="ECO:0000313" key="3">
    <source>
        <dbReference type="Proteomes" id="UP001286313"/>
    </source>
</evidence>
<dbReference type="PANTHER" id="PTHR31701:SF2">
    <property type="entry name" value="ENDOPLASMIC RETICULUM MEMBRANE-ASSOCIATED RNA DEGRADATION PROTEIN"/>
    <property type="match status" value="1"/>
</dbReference>
<evidence type="ECO:0000259" key="1">
    <source>
        <dbReference type="Pfam" id="PF13910"/>
    </source>
</evidence>
<protein>
    <recommendedName>
        <fullName evidence="1">DUF4209 domain-containing protein</fullName>
    </recommendedName>
</protein>
<dbReference type="Pfam" id="PF13910">
    <property type="entry name" value="DUF4209"/>
    <property type="match status" value="1"/>
</dbReference>
<organism evidence="2 3">
    <name type="scientific">Petrolisthes cinctipes</name>
    <name type="common">Flat porcelain crab</name>
    <dbReference type="NCBI Taxonomy" id="88211"/>
    <lineage>
        <taxon>Eukaryota</taxon>
        <taxon>Metazoa</taxon>
        <taxon>Ecdysozoa</taxon>
        <taxon>Arthropoda</taxon>
        <taxon>Crustacea</taxon>
        <taxon>Multicrustacea</taxon>
        <taxon>Malacostraca</taxon>
        <taxon>Eumalacostraca</taxon>
        <taxon>Eucarida</taxon>
        <taxon>Decapoda</taxon>
        <taxon>Pleocyemata</taxon>
        <taxon>Anomura</taxon>
        <taxon>Galatheoidea</taxon>
        <taxon>Porcellanidae</taxon>
        <taxon>Petrolisthes</taxon>
    </lineage>
</organism>
<sequence length="577" mass="64821">MVQVLRILVGSVFGLNLRNLAWHGFLTPQQICPAFPASLIIILADSAHTLQTSPSQEGPQLGTEALVILQGSGISAGAKICTRPLITFHERVFAGQVFEGVNVTRECGEEIATTSPVVPTVMVPVWIRVFQLMETDRYGLAMTLLLPALECSLRCLFAVANQTPQRLLTAQTSAFYTTLDQILHPKVDHQENSTIPYLAQKFKTNTSQTTSNSHQSKCLGNDNKTLRILGRKLNEALHDLLNFPQGPRVRDRRVDPKILKYKDWSRDERFGVPDILKCEGTWFCTSTCEGNNISASIIGNCVQDDDDLYCKPILGSHKTIDYYDIPNLMDGIREMDYLVLYRPRAESEAINLLHRISSSIFTALENIRENLEVKYKQFLEKKLRSRQRETYRRQLDAVPKIVASCFLTAQVVCLIFSSIQRMATSHLTTYCHTAKQKCTECSTVTWPTLESGSHRKELPVTIVNSHLEDCSRLSRHENQSDHELDSSTRDNVPTCSHTCKPGQAITESLSANTLTCPTHSQAKEASHQLVTSETFPALMKILKSLLKIQENIVSYSSLSCNRWEEALHISEENISLI</sequence>
<dbReference type="Proteomes" id="UP001286313">
    <property type="component" value="Unassembled WGS sequence"/>
</dbReference>
<dbReference type="InterPro" id="IPR039635">
    <property type="entry name" value="ERMARD"/>
</dbReference>
<accession>A0AAE1FQ01</accession>
<feature type="domain" description="DUF4209" evidence="1">
    <location>
        <begin position="2"/>
        <end position="43"/>
    </location>
</feature>
<dbReference type="PANTHER" id="PTHR31701">
    <property type="entry name" value="ENDOPLASMIC RETICULUM MEMBRANE-ASSOCIATED RNA DEGRADATION PROTEIN"/>
    <property type="match status" value="1"/>
</dbReference>
<evidence type="ECO:0000313" key="2">
    <source>
        <dbReference type="EMBL" id="KAK3878369.1"/>
    </source>
</evidence>
<dbReference type="AlphaFoldDB" id="A0AAE1FQ01"/>
<keyword evidence="3" id="KW-1185">Reference proteome</keyword>
<name>A0AAE1FQ01_PETCI</name>
<proteinExistence type="predicted"/>
<reference evidence="2" key="1">
    <citation type="submission" date="2023-10" db="EMBL/GenBank/DDBJ databases">
        <title>Genome assemblies of two species of porcelain crab, Petrolisthes cinctipes and Petrolisthes manimaculis (Anomura: Porcellanidae).</title>
        <authorList>
            <person name="Angst P."/>
        </authorList>
    </citation>
    <scope>NUCLEOTIDE SEQUENCE</scope>
    <source>
        <strain evidence="2">PB745_01</strain>
        <tissue evidence="2">Gill</tissue>
    </source>
</reference>